<dbReference type="STRING" id="558151.ACM46_13795"/>
<dbReference type="Proteomes" id="UP000036261">
    <property type="component" value="Unassembled WGS sequence"/>
</dbReference>
<dbReference type="AlphaFoldDB" id="A0A0J7I9D9"/>
<gene>
    <name evidence="1" type="ORF">ACM46_13795</name>
</gene>
<proteinExistence type="predicted"/>
<reference evidence="1 2" key="1">
    <citation type="journal article" date="2013" name="Int. J. Syst. Evol. Microbiol.">
        <title>Chryseobacterium angstadtii sp. nov., isolated from a newt tank.</title>
        <authorList>
            <person name="Kirk K.E."/>
            <person name="Hoffman J.A."/>
            <person name="Smith K.A."/>
            <person name="Strahan B.L."/>
            <person name="Failor K.C."/>
            <person name="Krebs J.E."/>
            <person name="Gale A.N."/>
            <person name="Do T.D."/>
            <person name="Sontag T.C."/>
            <person name="Batties A.M."/>
            <person name="Mistiszyn K."/>
            <person name="Newman J.D."/>
        </authorList>
    </citation>
    <scope>NUCLEOTIDE SEQUENCE [LARGE SCALE GENOMIC DNA]</scope>
    <source>
        <strain evidence="1 2">KM</strain>
    </source>
</reference>
<accession>A0A0J7I9D9</accession>
<evidence type="ECO:0000313" key="2">
    <source>
        <dbReference type="Proteomes" id="UP000036261"/>
    </source>
</evidence>
<sequence>MPKSTKYPDKILLSLDNHKLNVLNTGMQILDMLNIHTQPRTLKSSISICMELRTELLQKAIKTRHRNHSFIIRLPYYKADALWHFLKEFEIYFPDDFGSYETNAILMMKNELHRQLL</sequence>
<organism evidence="1 2">
    <name type="scientific">Chryseobacterium angstadtii</name>
    <dbReference type="NCBI Taxonomy" id="558151"/>
    <lineage>
        <taxon>Bacteria</taxon>
        <taxon>Pseudomonadati</taxon>
        <taxon>Bacteroidota</taxon>
        <taxon>Flavobacteriia</taxon>
        <taxon>Flavobacteriales</taxon>
        <taxon>Weeksellaceae</taxon>
        <taxon>Chryseobacterium group</taxon>
        <taxon>Chryseobacterium</taxon>
    </lineage>
</organism>
<evidence type="ECO:0000313" key="1">
    <source>
        <dbReference type="EMBL" id="KMQ63018.1"/>
    </source>
</evidence>
<name>A0A0J7I9D9_9FLAO</name>
<protein>
    <submittedName>
        <fullName evidence="1">Uncharacterized protein</fullName>
    </submittedName>
</protein>
<dbReference type="EMBL" id="LFND01000004">
    <property type="protein sequence ID" value="KMQ63018.1"/>
    <property type="molecule type" value="Genomic_DNA"/>
</dbReference>
<dbReference type="RefSeq" id="WP_048507262.1">
    <property type="nucleotide sequence ID" value="NZ_LFND01000004.1"/>
</dbReference>
<dbReference type="PATRIC" id="fig|558151.6.peg.2918"/>
<keyword evidence="2" id="KW-1185">Reference proteome</keyword>
<dbReference type="OrthoDB" id="1273894at2"/>
<comment type="caution">
    <text evidence="1">The sequence shown here is derived from an EMBL/GenBank/DDBJ whole genome shotgun (WGS) entry which is preliminary data.</text>
</comment>